<accession>A0A139X7N7</accession>
<protein>
    <submittedName>
        <fullName evidence="1">Uncharacterized protein</fullName>
    </submittedName>
</protein>
<reference evidence="1 2" key="1">
    <citation type="journal article" date="2013" name="Genome Biol. Evol.">
        <title>Genomes of Stigonematalean cyanobacteria (subsection V) and the evolution of oxygenic photosynthesis from prokaryotes to plastids.</title>
        <authorList>
            <person name="Dagan T."/>
            <person name="Roettger M."/>
            <person name="Stucken K."/>
            <person name="Landan G."/>
            <person name="Koch R."/>
            <person name="Major P."/>
            <person name="Gould S.B."/>
            <person name="Goremykin V.V."/>
            <person name="Rippka R."/>
            <person name="Tandeau de Marsac N."/>
            <person name="Gugger M."/>
            <person name="Lockhart P.J."/>
            <person name="Allen J.F."/>
            <person name="Brune I."/>
            <person name="Maus I."/>
            <person name="Puhler A."/>
            <person name="Martin W.F."/>
        </authorList>
    </citation>
    <scope>NUCLEOTIDE SEQUENCE [LARGE SCALE GENOMIC DNA]</scope>
    <source>
        <strain evidence="1 2">PCC 7110</strain>
    </source>
</reference>
<proteinExistence type="predicted"/>
<dbReference type="STRING" id="128403.WA1_23945"/>
<evidence type="ECO:0000313" key="2">
    <source>
        <dbReference type="Proteomes" id="UP000076925"/>
    </source>
</evidence>
<sequence length="60" mass="7229">MNKLIQLFVRYFPFLKGYQINDLLVSMEITRIMKMLNSDDLNEIRDLTYDEILTRLNTSQ</sequence>
<gene>
    <name evidence="1" type="ORF">WA1_23945</name>
</gene>
<name>A0A139X7N7_9CYAN</name>
<comment type="caution">
    <text evidence="1">The sequence shown here is derived from an EMBL/GenBank/DDBJ whole genome shotgun (WGS) entry which is preliminary data.</text>
</comment>
<organism evidence="1 2">
    <name type="scientific">Scytonema hofmannii PCC 7110</name>
    <dbReference type="NCBI Taxonomy" id="128403"/>
    <lineage>
        <taxon>Bacteria</taxon>
        <taxon>Bacillati</taxon>
        <taxon>Cyanobacteriota</taxon>
        <taxon>Cyanophyceae</taxon>
        <taxon>Nostocales</taxon>
        <taxon>Scytonemataceae</taxon>
        <taxon>Scytonema</taxon>
    </lineage>
</organism>
<dbReference type="Proteomes" id="UP000076925">
    <property type="component" value="Unassembled WGS sequence"/>
</dbReference>
<evidence type="ECO:0000313" key="1">
    <source>
        <dbReference type="EMBL" id="KYC40696.1"/>
    </source>
</evidence>
<dbReference type="AlphaFoldDB" id="A0A139X7N7"/>
<keyword evidence="2" id="KW-1185">Reference proteome</keyword>
<dbReference type="EMBL" id="ANNX02000026">
    <property type="protein sequence ID" value="KYC40696.1"/>
    <property type="molecule type" value="Genomic_DNA"/>
</dbReference>